<feature type="compositionally biased region" description="Polar residues" evidence="1">
    <location>
        <begin position="32"/>
        <end position="45"/>
    </location>
</feature>
<dbReference type="VEuPathDB" id="TriTrypDB:ADEAN_000067100"/>
<keyword evidence="3" id="KW-1185">Reference proteome</keyword>
<organism evidence="2 3">
    <name type="scientific">Angomonas deanei</name>
    <dbReference type="NCBI Taxonomy" id="59799"/>
    <lineage>
        <taxon>Eukaryota</taxon>
        <taxon>Discoba</taxon>
        <taxon>Euglenozoa</taxon>
        <taxon>Kinetoplastea</taxon>
        <taxon>Metakinetoplastina</taxon>
        <taxon>Trypanosomatida</taxon>
        <taxon>Trypanosomatidae</taxon>
        <taxon>Strigomonadinae</taxon>
        <taxon>Angomonas</taxon>
    </lineage>
</organism>
<name>A0A7G2C1P8_9TRYP</name>
<sequence>MFRRIPIALLPLVSIGQKTYPQGATWRRPRNDVQQVQHTSVLESLPENSAAQSPIVLARRYASGSLRKKTLKRSKKPAAKPKKPSVPLKSATPKKSKSGVKKTVKRKTNTTTKAKSGKRRLRGAVAKKKLSQSEIQTIKYNKRVASIAKLYKSFKE</sequence>
<feature type="compositionally biased region" description="Basic residues" evidence="1">
    <location>
        <begin position="66"/>
        <end position="83"/>
    </location>
</feature>
<proteinExistence type="predicted"/>
<evidence type="ECO:0000256" key="1">
    <source>
        <dbReference type="SAM" id="MobiDB-lite"/>
    </source>
</evidence>
<feature type="compositionally biased region" description="Basic residues" evidence="1">
    <location>
        <begin position="92"/>
        <end position="108"/>
    </location>
</feature>
<protein>
    <submittedName>
        <fullName evidence="2">Uncharacterized protein</fullName>
    </submittedName>
</protein>
<gene>
    <name evidence="2" type="ORF">ADEAN_000067100</name>
</gene>
<feature type="compositionally biased region" description="Basic residues" evidence="1">
    <location>
        <begin position="115"/>
        <end position="128"/>
    </location>
</feature>
<reference evidence="2 3" key="1">
    <citation type="submission" date="2020-08" db="EMBL/GenBank/DDBJ databases">
        <authorList>
            <person name="Newling K."/>
            <person name="Davey J."/>
            <person name="Forrester S."/>
        </authorList>
    </citation>
    <scope>NUCLEOTIDE SEQUENCE [LARGE SCALE GENOMIC DNA]</scope>
    <source>
        <strain evidence="3">Crithidia deanei Carvalho (ATCC PRA-265)</strain>
    </source>
</reference>
<feature type="region of interest" description="Disordered" evidence="1">
    <location>
        <begin position="64"/>
        <end position="128"/>
    </location>
</feature>
<dbReference type="AlphaFoldDB" id="A0A7G2C1P8"/>
<dbReference type="EMBL" id="LR877145">
    <property type="protein sequence ID" value="CAD2213234.1"/>
    <property type="molecule type" value="Genomic_DNA"/>
</dbReference>
<feature type="region of interest" description="Disordered" evidence="1">
    <location>
        <begin position="22"/>
        <end position="45"/>
    </location>
</feature>
<dbReference type="Proteomes" id="UP000515908">
    <property type="component" value="Chromosome 01"/>
</dbReference>
<evidence type="ECO:0000313" key="3">
    <source>
        <dbReference type="Proteomes" id="UP000515908"/>
    </source>
</evidence>
<evidence type="ECO:0000313" key="2">
    <source>
        <dbReference type="EMBL" id="CAD2213234.1"/>
    </source>
</evidence>
<accession>A0A7G2C1P8</accession>